<protein>
    <submittedName>
        <fullName evidence="1">Uncharacterized protein</fullName>
    </submittedName>
</protein>
<dbReference type="GeneID" id="92353111"/>
<proteinExistence type="predicted"/>
<reference evidence="1" key="1">
    <citation type="submission" date="2024-03" db="EMBL/GenBank/DDBJ databases">
        <title>Complete genome sequence of Sulfurisphaera javensis strain KD-1.</title>
        <authorList>
            <person name="Sakai H."/>
            <person name="Nur N."/>
            <person name="Suwanto A."/>
            <person name="Kurosawa N."/>
        </authorList>
    </citation>
    <scope>NUCLEOTIDE SEQUENCE</scope>
    <source>
        <strain evidence="1">KD-1</strain>
    </source>
</reference>
<dbReference type="RefSeq" id="WP_369610474.1">
    <property type="nucleotide sequence ID" value="NZ_AP031322.1"/>
</dbReference>
<gene>
    <name evidence="1" type="ORF">SJAV_01770</name>
</gene>
<organism evidence="1">
    <name type="scientific">Sulfurisphaera javensis</name>
    <dbReference type="NCBI Taxonomy" id="2049879"/>
    <lineage>
        <taxon>Archaea</taxon>
        <taxon>Thermoproteota</taxon>
        <taxon>Thermoprotei</taxon>
        <taxon>Sulfolobales</taxon>
        <taxon>Sulfolobaceae</taxon>
        <taxon>Sulfurisphaera</taxon>
    </lineage>
</organism>
<accession>A0AAT9GND7</accession>
<evidence type="ECO:0000313" key="1">
    <source>
        <dbReference type="EMBL" id="BFH72233.1"/>
    </source>
</evidence>
<sequence>MGYKSRLYHLGRWNLMKYRYNLMISKKFALKLARKRWKERYF</sequence>
<dbReference type="AlphaFoldDB" id="A0AAT9GND7"/>
<name>A0AAT9GND7_9CREN</name>
<dbReference type="KEGG" id="sjv:SJAV_01770"/>
<dbReference type="EMBL" id="AP031322">
    <property type="protein sequence ID" value="BFH72233.1"/>
    <property type="molecule type" value="Genomic_DNA"/>
</dbReference>